<dbReference type="InterPro" id="IPR044660">
    <property type="entry name" value="IBH1-like"/>
</dbReference>
<keyword evidence="1" id="KW-0805">Transcription regulation</keyword>
<dbReference type="AlphaFoldDB" id="A0A7I8KJ89"/>
<sequence>MENACLRASMRRKTRRTAAARSKRTAQRPGAASLCAVKEERRQTAAPLGTVGRKFRELQALVPGGEGLHADQLFLRTAGYILHLKLQVHLLRALSDFQAP</sequence>
<evidence type="ECO:0000313" key="4">
    <source>
        <dbReference type="EMBL" id="CAA7397847.1"/>
    </source>
</evidence>
<dbReference type="EMBL" id="LR746269">
    <property type="protein sequence ID" value="CAA7397847.1"/>
    <property type="molecule type" value="Genomic_DNA"/>
</dbReference>
<dbReference type="Proteomes" id="UP000663760">
    <property type="component" value="Chromosome 6"/>
</dbReference>
<dbReference type="PANTHER" id="PTHR33124">
    <property type="entry name" value="TRANSCRIPTION FACTOR IBH1-LIKE 1"/>
    <property type="match status" value="1"/>
</dbReference>
<accession>A0A7I8KJ89</accession>
<evidence type="ECO:0000256" key="3">
    <source>
        <dbReference type="SAM" id="MobiDB-lite"/>
    </source>
</evidence>
<evidence type="ECO:0000313" key="5">
    <source>
        <dbReference type="Proteomes" id="UP000663760"/>
    </source>
</evidence>
<feature type="compositionally biased region" description="Basic residues" evidence="3">
    <location>
        <begin position="9"/>
        <end position="26"/>
    </location>
</feature>
<feature type="region of interest" description="Disordered" evidence="3">
    <location>
        <begin position="1"/>
        <end position="33"/>
    </location>
</feature>
<dbReference type="OrthoDB" id="1363133at2759"/>
<organism evidence="4 5">
    <name type="scientific">Spirodela intermedia</name>
    <name type="common">Intermediate duckweed</name>
    <dbReference type="NCBI Taxonomy" id="51605"/>
    <lineage>
        <taxon>Eukaryota</taxon>
        <taxon>Viridiplantae</taxon>
        <taxon>Streptophyta</taxon>
        <taxon>Embryophyta</taxon>
        <taxon>Tracheophyta</taxon>
        <taxon>Spermatophyta</taxon>
        <taxon>Magnoliopsida</taxon>
        <taxon>Liliopsida</taxon>
        <taxon>Araceae</taxon>
        <taxon>Lemnoideae</taxon>
        <taxon>Spirodela</taxon>
    </lineage>
</organism>
<dbReference type="GO" id="GO:0006355">
    <property type="term" value="P:regulation of DNA-templated transcription"/>
    <property type="evidence" value="ECO:0007669"/>
    <property type="project" value="InterPro"/>
</dbReference>
<dbReference type="PANTHER" id="PTHR33124:SF9">
    <property type="entry name" value="TRANSCRIPTION FACTOR"/>
    <property type="match status" value="1"/>
</dbReference>
<keyword evidence="5" id="KW-1185">Reference proteome</keyword>
<proteinExistence type="predicted"/>
<keyword evidence="2" id="KW-0804">Transcription</keyword>
<evidence type="ECO:0000256" key="2">
    <source>
        <dbReference type="ARBA" id="ARBA00023163"/>
    </source>
</evidence>
<gene>
    <name evidence="4" type="ORF">SI8410_06008512</name>
</gene>
<reference evidence="4" key="1">
    <citation type="submission" date="2020-02" db="EMBL/GenBank/DDBJ databases">
        <authorList>
            <person name="Scholz U."/>
            <person name="Mascher M."/>
            <person name="Fiebig A."/>
        </authorList>
    </citation>
    <scope>NUCLEOTIDE SEQUENCE</scope>
</reference>
<protein>
    <submittedName>
        <fullName evidence="4">Uncharacterized protein</fullName>
    </submittedName>
</protein>
<evidence type="ECO:0000256" key="1">
    <source>
        <dbReference type="ARBA" id="ARBA00023015"/>
    </source>
</evidence>
<name>A0A7I8KJ89_SPIIN</name>